<feature type="binding site" evidence="21">
    <location>
        <position position="199"/>
    </location>
    <ligand>
        <name>NADP(+)</name>
        <dbReference type="ChEBI" id="CHEBI:58349"/>
    </ligand>
</feature>
<dbReference type="InterPro" id="IPR016192">
    <property type="entry name" value="APOBEC/CMP_deaminase_Zn-bd"/>
</dbReference>
<dbReference type="PANTHER" id="PTHR38011:SF7">
    <property type="entry name" value="2,5-DIAMINO-6-RIBOSYLAMINO-4(3H)-PYRIMIDINONE 5'-PHOSPHATE REDUCTASE"/>
    <property type="match status" value="1"/>
</dbReference>
<feature type="binding site" evidence="22">
    <location>
        <position position="49"/>
    </location>
    <ligand>
        <name>Zn(2+)</name>
        <dbReference type="ChEBI" id="CHEBI:29105"/>
        <note>catalytic</note>
    </ligand>
</feature>
<dbReference type="CDD" id="cd01284">
    <property type="entry name" value="Riboflavin_deaminase-reductase"/>
    <property type="match status" value="1"/>
</dbReference>
<keyword evidence="9 19" id="KW-0479">Metal-binding</keyword>
<evidence type="ECO:0000313" key="24">
    <source>
        <dbReference type="EMBL" id="KGM94252.1"/>
    </source>
</evidence>
<comment type="catalytic activity">
    <reaction evidence="18 19">
        <text>2,5-diamino-6-hydroxy-4-(5-phosphoribosylamino)-pyrimidine + H2O + H(+) = 5-amino-6-(5-phospho-D-ribosylamino)uracil + NH4(+)</text>
        <dbReference type="Rhea" id="RHEA:21868"/>
        <dbReference type="ChEBI" id="CHEBI:15377"/>
        <dbReference type="ChEBI" id="CHEBI:15378"/>
        <dbReference type="ChEBI" id="CHEBI:28938"/>
        <dbReference type="ChEBI" id="CHEBI:58453"/>
        <dbReference type="ChEBI" id="CHEBI:58614"/>
        <dbReference type="EC" id="3.5.4.26"/>
    </reaction>
</comment>
<dbReference type="InterPro" id="IPR004794">
    <property type="entry name" value="Eubact_RibD"/>
</dbReference>
<evidence type="ECO:0000256" key="7">
    <source>
        <dbReference type="ARBA" id="ARBA00011738"/>
    </source>
</evidence>
<feature type="binding site" evidence="21">
    <location>
        <position position="203"/>
    </location>
    <ligand>
        <name>substrate</name>
    </ligand>
</feature>
<dbReference type="NCBIfam" id="TIGR00227">
    <property type="entry name" value="ribD_Cterm"/>
    <property type="match status" value="1"/>
</dbReference>
<evidence type="ECO:0000256" key="17">
    <source>
        <dbReference type="ARBA" id="ARBA00049861"/>
    </source>
</evidence>
<dbReference type="Proteomes" id="UP000030012">
    <property type="component" value="Unassembled WGS sequence"/>
</dbReference>
<comment type="catalytic activity">
    <reaction evidence="16">
        <text>2,5-diamino-6-(1-D-ribitylamino)pyrimidin-4(3H)-one 5'-phosphate + NADP(+) = 2,5-diamino-6-(1-D-ribosylamino)pyrimidin-4(3H)-one 5'-phosphate + NADPH + H(+)</text>
        <dbReference type="Rhea" id="RHEA:27278"/>
        <dbReference type="ChEBI" id="CHEBI:15378"/>
        <dbReference type="ChEBI" id="CHEBI:57783"/>
        <dbReference type="ChEBI" id="CHEBI:58349"/>
        <dbReference type="ChEBI" id="CHEBI:58890"/>
        <dbReference type="ChEBI" id="CHEBI:59545"/>
        <dbReference type="EC" id="1.1.1.302"/>
    </reaction>
</comment>
<feature type="binding site" evidence="21">
    <location>
        <position position="206"/>
    </location>
    <ligand>
        <name>substrate</name>
    </ligand>
</feature>
<dbReference type="EC" id="3.5.4.26" evidence="19"/>
<evidence type="ECO:0000256" key="3">
    <source>
        <dbReference type="ARBA" id="ARBA00004910"/>
    </source>
</evidence>
<evidence type="ECO:0000256" key="6">
    <source>
        <dbReference type="ARBA" id="ARBA00009723"/>
    </source>
</evidence>
<dbReference type="PROSITE" id="PS51747">
    <property type="entry name" value="CYT_DCMP_DEAMINASES_2"/>
    <property type="match status" value="1"/>
</dbReference>
<dbReference type="Gene3D" id="3.40.430.10">
    <property type="entry name" value="Dihydrofolate Reductase, subunit A"/>
    <property type="match status" value="1"/>
</dbReference>
<feature type="binding site" evidence="21">
    <location>
        <position position="222"/>
    </location>
    <ligand>
        <name>NADP(+)</name>
        <dbReference type="ChEBI" id="CHEBI:58349"/>
    </ligand>
</feature>
<dbReference type="GO" id="GO:0008703">
    <property type="term" value="F:5-amino-6-(5-phosphoribosylamino)uracil reductase activity"/>
    <property type="evidence" value="ECO:0007669"/>
    <property type="project" value="UniProtKB-EC"/>
</dbReference>
<comment type="subunit">
    <text evidence="7">Homodimer.</text>
</comment>
<comment type="cofactor">
    <cofactor evidence="19 22">
        <name>Zn(2+)</name>
        <dbReference type="ChEBI" id="CHEBI:29105"/>
    </cofactor>
    <text evidence="19 22">Binds 1 zinc ion.</text>
</comment>
<dbReference type="PIRSF" id="PIRSF006769">
    <property type="entry name" value="RibD"/>
    <property type="match status" value="1"/>
</dbReference>
<dbReference type="EC" id="1.1.1.193" evidence="19"/>
<evidence type="ECO:0000256" key="18">
    <source>
        <dbReference type="ARBA" id="ARBA00049886"/>
    </source>
</evidence>
<protein>
    <recommendedName>
        <fullName evidence="19">Riboflavin biosynthesis protein RibD</fullName>
    </recommendedName>
    <domain>
        <recommendedName>
            <fullName evidence="19">Diaminohydroxyphosphoribosylaminopyrimidine deaminase</fullName>
            <shortName evidence="19">DRAP deaminase</shortName>
            <ecNumber evidence="19">3.5.4.26</ecNumber>
        </recommendedName>
        <alternativeName>
            <fullName evidence="19">Riboflavin-specific deaminase</fullName>
        </alternativeName>
    </domain>
    <domain>
        <recommendedName>
            <fullName evidence="19">5-amino-6-(5-phosphoribosylamino)uracil reductase</fullName>
            <ecNumber evidence="19">1.1.1.193</ecNumber>
        </recommendedName>
        <alternativeName>
            <fullName evidence="19">HTP reductase</fullName>
        </alternativeName>
    </domain>
</protein>
<evidence type="ECO:0000256" key="16">
    <source>
        <dbReference type="ARBA" id="ARBA00049020"/>
    </source>
</evidence>
<evidence type="ECO:0000256" key="11">
    <source>
        <dbReference type="ARBA" id="ARBA00022833"/>
    </source>
</evidence>
<feature type="domain" description="CMP/dCMP-type deaminase" evidence="23">
    <location>
        <begin position="1"/>
        <end position="112"/>
    </location>
</feature>
<dbReference type="InterPro" id="IPR002125">
    <property type="entry name" value="CMP_dCMP_dom"/>
</dbReference>
<reference evidence="24 25" key="1">
    <citation type="submission" date="2014-01" db="EMBL/GenBank/DDBJ databases">
        <title>Plasmidome dynamics in the species complex Clostridium novyi sensu lato converts strains of independent lineages into distinctly different pathogens.</title>
        <authorList>
            <person name="Skarin H."/>
            <person name="Segerman B."/>
        </authorList>
    </citation>
    <scope>NUCLEOTIDE SEQUENCE [LARGE SCALE GENOMIC DNA]</scope>
    <source>
        <strain evidence="24 25">4552</strain>
    </source>
</reference>
<feature type="binding site" evidence="21">
    <location>
        <position position="195"/>
    </location>
    <ligand>
        <name>NADP(+)</name>
        <dbReference type="ChEBI" id="CHEBI:58349"/>
    </ligand>
</feature>
<dbReference type="InterPro" id="IPR050765">
    <property type="entry name" value="Riboflavin_Biosynth_HTPR"/>
</dbReference>
<evidence type="ECO:0000256" key="19">
    <source>
        <dbReference type="PIRNR" id="PIRNR006769"/>
    </source>
</evidence>
<feature type="binding site" evidence="21">
    <location>
        <position position="153"/>
    </location>
    <ligand>
        <name>NADP(+)</name>
        <dbReference type="ChEBI" id="CHEBI:58349"/>
    </ligand>
</feature>
<evidence type="ECO:0000256" key="5">
    <source>
        <dbReference type="ARBA" id="ARBA00007417"/>
    </source>
</evidence>
<comment type="catalytic activity">
    <reaction evidence="15">
        <text>2,5-diamino-6-(1-D-ribitylamino)pyrimidin-4(3H)-one 5'-phosphate + NAD(+) = 2,5-diamino-6-(1-D-ribosylamino)pyrimidin-4(3H)-one 5'-phosphate + NADH + H(+)</text>
        <dbReference type="Rhea" id="RHEA:27274"/>
        <dbReference type="ChEBI" id="CHEBI:15378"/>
        <dbReference type="ChEBI" id="CHEBI:57540"/>
        <dbReference type="ChEBI" id="CHEBI:57945"/>
        <dbReference type="ChEBI" id="CHEBI:58890"/>
        <dbReference type="ChEBI" id="CHEBI:59545"/>
        <dbReference type="EC" id="1.1.1.302"/>
    </reaction>
</comment>
<organism evidence="24 25">
    <name type="scientific">Clostridium novyi A str. 4552</name>
    <dbReference type="NCBI Taxonomy" id="1444289"/>
    <lineage>
        <taxon>Bacteria</taxon>
        <taxon>Bacillati</taxon>
        <taxon>Bacillota</taxon>
        <taxon>Clostridia</taxon>
        <taxon>Eubacteriales</taxon>
        <taxon>Clostridiaceae</taxon>
        <taxon>Clostridium</taxon>
    </lineage>
</organism>
<dbReference type="PANTHER" id="PTHR38011">
    <property type="entry name" value="DIHYDROFOLATE REDUCTASE FAMILY PROTEIN (AFU_ORTHOLOGUE AFUA_8G06820)"/>
    <property type="match status" value="1"/>
</dbReference>
<dbReference type="Pfam" id="PF00383">
    <property type="entry name" value="dCMP_cyt_deam_1"/>
    <property type="match status" value="1"/>
</dbReference>
<comment type="pathway">
    <text evidence="3 19">Cofactor biosynthesis; riboflavin biosynthesis; 5-amino-6-(D-ribitylamino)uracil from GTP: step 3/4.</text>
</comment>
<name>A0A0A0I0I9_CLONO</name>
<dbReference type="SUPFAM" id="SSF53927">
    <property type="entry name" value="Cytidine deaminase-like"/>
    <property type="match status" value="1"/>
</dbReference>
<dbReference type="UniPathway" id="UPA00275">
    <property type="reaction ID" value="UER00401"/>
</dbReference>
<evidence type="ECO:0000256" key="20">
    <source>
        <dbReference type="PIRSR" id="PIRSR006769-1"/>
    </source>
</evidence>
<evidence type="ECO:0000256" key="1">
    <source>
        <dbReference type="ARBA" id="ARBA00002151"/>
    </source>
</evidence>
<comment type="similarity">
    <text evidence="5 19">In the C-terminal section; belongs to the HTP reductase family.</text>
</comment>
<keyword evidence="11 19" id="KW-0862">Zinc</keyword>
<keyword evidence="8 19" id="KW-0686">Riboflavin biosynthesis</keyword>
<dbReference type="GO" id="GO:0008270">
    <property type="term" value="F:zinc ion binding"/>
    <property type="evidence" value="ECO:0007669"/>
    <property type="project" value="InterPro"/>
</dbReference>
<comment type="pathway">
    <text evidence="2 19">Cofactor biosynthesis; riboflavin biosynthesis; 5-amino-6-(D-ribitylamino)uracil from GTP: step 2/4.</text>
</comment>
<accession>A0A0A0I0I9</accession>
<evidence type="ECO:0000256" key="8">
    <source>
        <dbReference type="ARBA" id="ARBA00022619"/>
    </source>
</evidence>
<evidence type="ECO:0000256" key="13">
    <source>
        <dbReference type="ARBA" id="ARBA00023002"/>
    </source>
</evidence>
<evidence type="ECO:0000256" key="4">
    <source>
        <dbReference type="ARBA" id="ARBA00005259"/>
    </source>
</evidence>
<feature type="binding site" evidence="22">
    <location>
        <position position="83"/>
    </location>
    <ligand>
        <name>Zn(2+)</name>
        <dbReference type="ChEBI" id="CHEBI:29105"/>
        <note>catalytic</note>
    </ligand>
</feature>
<evidence type="ECO:0000256" key="14">
    <source>
        <dbReference type="ARBA" id="ARBA00023268"/>
    </source>
</evidence>
<proteinExistence type="inferred from homology"/>
<dbReference type="InterPro" id="IPR016193">
    <property type="entry name" value="Cytidine_deaminase-like"/>
</dbReference>
<feature type="binding site" evidence="21">
    <location>
        <position position="294"/>
    </location>
    <ligand>
        <name>substrate</name>
    </ligand>
</feature>
<dbReference type="RefSeq" id="WP_039256232.1">
    <property type="nucleotide sequence ID" value="NZ_JENJ01000080.1"/>
</dbReference>
<keyword evidence="10 19" id="KW-0378">Hydrolase</keyword>
<evidence type="ECO:0000256" key="15">
    <source>
        <dbReference type="ARBA" id="ARBA00047550"/>
    </source>
</evidence>
<comment type="caution">
    <text evidence="24">The sequence shown here is derived from an EMBL/GenBank/DDBJ whole genome shotgun (WGS) entry which is preliminary data.</text>
</comment>
<dbReference type="InterPro" id="IPR011549">
    <property type="entry name" value="RibD_C"/>
</dbReference>
<evidence type="ECO:0000256" key="21">
    <source>
        <dbReference type="PIRSR" id="PIRSR006769-2"/>
    </source>
</evidence>
<dbReference type="InterPro" id="IPR006401">
    <property type="entry name" value="Rib_reduct_arc"/>
</dbReference>
<feature type="active site" description="Proton donor" evidence="20">
    <location>
        <position position="51"/>
    </location>
</feature>
<comment type="catalytic activity">
    <reaction evidence="17 19">
        <text>5-amino-6-(5-phospho-D-ribitylamino)uracil + NADP(+) = 5-amino-6-(5-phospho-D-ribosylamino)uracil + NADPH + H(+)</text>
        <dbReference type="Rhea" id="RHEA:17845"/>
        <dbReference type="ChEBI" id="CHEBI:15378"/>
        <dbReference type="ChEBI" id="CHEBI:57783"/>
        <dbReference type="ChEBI" id="CHEBI:58349"/>
        <dbReference type="ChEBI" id="CHEBI:58421"/>
        <dbReference type="ChEBI" id="CHEBI:58453"/>
        <dbReference type="EC" id="1.1.1.193"/>
    </reaction>
</comment>
<evidence type="ECO:0000256" key="10">
    <source>
        <dbReference type="ARBA" id="ARBA00022801"/>
    </source>
</evidence>
<dbReference type="GO" id="GO:0050661">
    <property type="term" value="F:NADP binding"/>
    <property type="evidence" value="ECO:0007669"/>
    <property type="project" value="InterPro"/>
</dbReference>
<dbReference type="Pfam" id="PF01872">
    <property type="entry name" value="RibD_C"/>
    <property type="match status" value="1"/>
</dbReference>
<dbReference type="FunFam" id="3.40.140.10:FF:000025">
    <property type="entry name" value="Riboflavin biosynthesis protein RibD"/>
    <property type="match status" value="1"/>
</dbReference>
<evidence type="ECO:0000256" key="22">
    <source>
        <dbReference type="PIRSR" id="PIRSR006769-3"/>
    </source>
</evidence>
<dbReference type="InterPro" id="IPR002734">
    <property type="entry name" value="RibDG_C"/>
</dbReference>
<feature type="binding site" evidence="21">
    <location>
        <begin position="296"/>
        <end position="302"/>
    </location>
    <ligand>
        <name>NADP(+)</name>
        <dbReference type="ChEBI" id="CHEBI:58349"/>
    </ligand>
</feature>
<feature type="binding site" evidence="21">
    <location>
        <position position="169"/>
    </location>
    <ligand>
        <name>NADP(+)</name>
        <dbReference type="ChEBI" id="CHEBI:58349"/>
    </ligand>
</feature>
<keyword evidence="14" id="KW-0511">Multifunctional enzyme</keyword>
<comment type="function">
    <text evidence="1 19">Converts 2,5-diamino-6-(ribosylamino)-4(3h)-pyrimidinone 5'-phosphate into 5-amino-6-(ribosylamino)-2,4(1h,3h)-pyrimidinedione 5'-phosphate.</text>
</comment>
<dbReference type="NCBIfam" id="TIGR00326">
    <property type="entry name" value="eubact_ribD"/>
    <property type="match status" value="1"/>
</dbReference>
<evidence type="ECO:0000256" key="2">
    <source>
        <dbReference type="ARBA" id="ARBA00004882"/>
    </source>
</evidence>
<evidence type="ECO:0000256" key="9">
    <source>
        <dbReference type="ARBA" id="ARBA00022723"/>
    </source>
</evidence>
<feature type="binding site" evidence="21">
    <location>
        <position position="167"/>
    </location>
    <ligand>
        <name>substrate</name>
    </ligand>
</feature>
<evidence type="ECO:0000256" key="12">
    <source>
        <dbReference type="ARBA" id="ARBA00022857"/>
    </source>
</evidence>
<comment type="similarity">
    <text evidence="4 19">In the N-terminal section; belongs to the cytidine and deoxycytidylate deaminase family.</text>
</comment>
<comment type="similarity">
    <text evidence="6">Belongs to the HTP reductase family.</text>
</comment>
<keyword evidence="13 19" id="KW-0560">Oxidoreductase</keyword>
<gene>
    <name evidence="24" type="ORF">Z968_11995</name>
</gene>
<evidence type="ECO:0000259" key="23">
    <source>
        <dbReference type="PROSITE" id="PS51747"/>
    </source>
</evidence>
<feature type="binding site" evidence="22">
    <location>
        <position position="74"/>
    </location>
    <ligand>
        <name>Zn(2+)</name>
        <dbReference type="ChEBI" id="CHEBI:29105"/>
        <note>catalytic</note>
    </ligand>
</feature>
<dbReference type="AlphaFoldDB" id="A0A0A0I0I9"/>
<dbReference type="NCBIfam" id="TIGR01508">
    <property type="entry name" value="rib_reduct_arch"/>
    <property type="match status" value="1"/>
</dbReference>
<feature type="binding site" evidence="21">
    <location>
        <position position="183"/>
    </location>
    <ligand>
        <name>substrate</name>
    </ligand>
</feature>
<dbReference type="EMBL" id="JENJ01000080">
    <property type="protein sequence ID" value="KGM94252.1"/>
    <property type="molecule type" value="Genomic_DNA"/>
</dbReference>
<dbReference type="InterPro" id="IPR024072">
    <property type="entry name" value="DHFR-like_dom_sf"/>
</dbReference>
<sequence length="372" mass="40713">MEPRFMKKAIELSKLGAGYTYPNPLVGAVIVKDNKIIGQGYHKCFGGAHAEVNALKNATEDVTGATMYVTLEPCSHYGKTPPCANTIVKSGIKEVIVGMRDPNELVAGRGINILKENGIKVTEGVFEGEIKKINEIFIKYITTKKPFCILKTAMTLDGKIATVTGDSKWISNELSREYVHEIRHRVAGIMVGIETVIKDDPSLTTRLKEKTGRDATRIIVDSKGRIPLEAKVLNLDSKEKTIIATTKLADEQKIEEIKKKGAEVIITPIKNEKVDLKFLINELGKKNIDSILLEGGGTLNYSALSEGIVDKVISFIAPKIIGGQDAKTPVAGDGIKKVNDAVILENIEISRLEQDVVIEGYVKKENKVCSQE</sequence>
<dbReference type="SUPFAM" id="SSF53597">
    <property type="entry name" value="Dihydrofolate reductase-like"/>
    <property type="match status" value="1"/>
</dbReference>
<dbReference type="GO" id="GO:0008835">
    <property type="term" value="F:diaminohydroxyphosphoribosylaminopyrimidine deaminase activity"/>
    <property type="evidence" value="ECO:0007669"/>
    <property type="project" value="UniProtKB-EC"/>
</dbReference>
<evidence type="ECO:0000313" key="25">
    <source>
        <dbReference type="Proteomes" id="UP000030012"/>
    </source>
</evidence>
<dbReference type="GO" id="GO:0009231">
    <property type="term" value="P:riboflavin biosynthetic process"/>
    <property type="evidence" value="ECO:0007669"/>
    <property type="project" value="UniProtKB-UniPathway"/>
</dbReference>
<keyword evidence="12 19" id="KW-0521">NADP</keyword>
<dbReference type="Gene3D" id="3.40.140.10">
    <property type="entry name" value="Cytidine Deaminase, domain 2"/>
    <property type="match status" value="1"/>
</dbReference>
<dbReference type="OrthoDB" id="9800865at2"/>
<dbReference type="PROSITE" id="PS00903">
    <property type="entry name" value="CYT_DCMP_DEAMINASES_1"/>
    <property type="match status" value="1"/>
</dbReference>